<evidence type="ECO:0000256" key="2">
    <source>
        <dbReference type="ARBA" id="ARBA00006386"/>
    </source>
</evidence>
<dbReference type="EMBL" id="CP009245">
    <property type="protein sequence ID" value="APT85566.1"/>
    <property type="molecule type" value="Genomic_DNA"/>
</dbReference>
<feature type="transmembrane region" description="Helical" evidence="7">
    <location>
        <begin position="169"/>
        <end position="188"/>
    </location>
</feature>
<dbReference type="InterPro" id="IPR005524">
    <property type="entry name" value="DUF318"/>
</dbReference>
<protein>
    <recommendedName>
        <fullName evidence="10">Permease</fullName>
    </recommendedName>
</protein>
<accession>A0A1L7CI79</accession>
<evidence type="ECO:0000313" key="9">
    <source>
        <dbReference type="Proteomes" id="UP000185478"/>
    </source>
</evidence>
<feature type="transmembrane region" description="Helical" evidence="7">
    <location>
        <begin position="31"/>
        <end position="50"/>
    </location>
</feature>
<proteinExistence type="inferred from homology"/>
<keyword evidence="9" id="KW-1185">Reference proteome</keyword>
<reference evidence="8 9" key="1">
    <citation type="submission" date="2014-08" db="EMBL/GenBank/DDBJ databases">
        <title>Complete genome sequence of Corynebacterium aquilae S-613T(T) (=DSM 44791(T)), isolated from the choana of a healthy golden eagle.</title>
        <authorList>
            <person name="Ruckert C."/>
            <person name="Albersmeier A."/>
            <person name="Winkler A."/>
            <person name="Kalinowski J."/>
        </authorList>
    </citation>
    <scope>NUCLEOTIDE SEQUENCE [LARGE SCALE GENOMIC DNA]</scope>
    <source>
        <strain evidence="8 9">S-613</strain>
    </source>
</reference>
<comment type="subcellular location">
    <subcellularLocation>
        <location evidence="1">Cell membrane</location>
        <topology evidence="1">Multi-pass membrane protein</topology>
    </subcellularLocation>
</comment>
<evidence type="ECO:0000256" key="7">
    <source>
        <dbReference type="SAM" id="Phobius"/>
    </source>
</evidence>
<dbReference type="Proteomes" id="UP000185478">
    <property type="component" value="Chromosome"/>
</dbReference>
<feature type="transmembrane region" description="Helical" evidence="7">
    <location>
        <begin position="221"/>
        <end position="241"/>
    </location>
</feature>
<comment type="similarity">
    <text evidence="2">Belongs to the UPF0718 family.</text>
</comment>
<evidence type="ECO:0000313" key="8">
    <source>
        <dbReference type="EMBL" id="APT85566.1"/>
    </source>
</evidence>
<sequence length="333" mass="34946">MTREAPRHSAPLADNRFRAPAQPAVVEQPVMSVRAAIIGAIGCILILFFARTPISDRGAQWSTIVVSLVVQAFPLVVLGSVLSAAVSAYLPPHFLQRILPAGKFWTVPAAAGMGVFLPTCECASVPIASGLVRRGLSPAAGIAFMLAAPGINPLVVISTYLAYQATPMVAVARFAAGFVAACAVAFACRRALPASAEHCEHHHHRESFGETFIRDVLRTTAYLVLGCMIAAALKVFIPAGVMPWHNLVLSVVAMMLLAMVMSICSEADAFVAASFTNAPLPAQLAFMVVGPMVDIKLVAMQWGAFGPKTTLRVVGLSVVAAAAATTVVSLVLF</sequence>
<organism evidence="8 9">
    <name type="scientific">Corynebacterium aquilae DSM 44791</name>
    <dbReference type="NCBI Taxonomy" id="1431546"/>
    <lineage>
        <taxon>Bacteria</taxon>
        <taxon>Bacillati</taxon>
        <taxon>Actinomycetota</taxon>
        <taxon>Actinomycetes</taxon>
        <taxon>Mycobacteriales</taxon>
        <taxon>Corynebacteriaceae</taxon>
        <taxon>Corynebacterium</taxon>
    </lineage>
</organism>
<evidence type="ECO:0000256" key="1">
    <source>
        <dbReference type="ARBA" id="ARBA00004651"/>
    </source>
</evidence>
<evidence type="ECO:0000256" key="6">
    <source>
        <dbReference type="ARBA" id="ARBA00023136"/>
    </source>
</evidence>
<dbReference type="PANTHER" id="PTHR34184:SF4">
    <property type="entry name" value="UPF0718 PROTEIN YCGR"/>
    <property type="match status" value="1"/>
</dbReference>
<feature type="transmembrane region" description="Helical" evidence="7">
    <location>
        <begin position="247"/>
        <end position="272"/>
    </location>
</feature>
<evidence type="ECO:0000256" key="3">
    <source>
        <dbReference type="ARBA" id="ARBA00022475"/>
    </source>
</evidence>
<dbReference type="PANTHER" id="PTHR34184">
    <property type="entry name" value="UPF0718 PROTEIN YCGR"/>
    <property type="match status" value="1"/>
</dbReference>
<dbReference type="STRING" id="1431546.CAQU_11505"/>
<feature type="transmembrane region" description="Helical" evidence="7">
    <location>
        <begin position="62"/>
        <end position="90"/>
    </location>
</feature>
<dbReference type="KEGG" id="caqu:CAQU_11505"/>
<evidence type="ECO:0000256" key="5">
    <source>
        <dbReference type="ARBA" id="ARBA00022989"/>
    </source>
</evidence>
<dbReference type="Pfam" id="PF03773">
    <property type="entry name" value="ArsP_1"/>
    <property type="match status" value="1"/>
</dbReference>
<dbReference type="OrthoDB" id="9810876at2"/>
<dbReference type="InterPro" id="IPR052923">
    <property type="entry name" value="UPF0718"/>
</dbReference>
<keyword evidence="4 7" id="KW-0812">Transmembrane</keyword>
<name>A0A1L7CI79_9CORY</name>
<gene>
    <name evidence="8" type="ORF">CAQU_11505</name>
</gene>
<dbReference type="RefSeq" id="WP_157109008.1">
    <property type="nucleotide sequence ID" value="NZ_CP009245.1"/>
</dbReference>
<feature type="transmembrane region" description="Helical" evidence="7">
    <location>
        <begin position="311"/>
        <end position="332"/>
    </location>
</feature>
<dbReference type="AlphaFoldDB" id="A0A1L7CI79"/>
<feature type="transmembrane region" description="Helical" evidence="7">
    <location>
        <begin position="110"/>
        <end position="132"/>
    </location>
</feature>
<evidence type="ECO:0008006" key="10">
    <source>
        <dbReference type="Google" id="ProtNLM"/>
    </source>
</evidence>
<dbReference type="GO" id="GO:0005886">
    <property type="term" value="C:plasma membrane"/>
    <property type="evidence" value="ECO:0007669"/>
    <property type="project" value="UniProtKB-SubCell"/>
</dbReference>
<keyword evidence="6 7" id="KW-0472">Membrane</keyword>
<feature type="transmembrane region" description="Helical" evidence="7">
    <location>
        <begin position="139"/>
        <end position="163"/>
    </location>
</feature>
<keyword evidence="3" id="KW-1003">Cell membrane</keyword>
<keyword evidence="5 7" id="KW-1133">Transmembrane helix</keyword>
<evidence type="ECO:0000256" key="4">
    <source>
        <dbReference type="ARBA" id="ARBA00022692"/>
    </source>
</evidence>